<keyword evidence="3" id="KW-1185">Reference proteome</keyword>
<dbReference type="EMBL" id="JAPJDO010000001">
    <property type="protein sequence ID" value="MCX2935243.1"/>
    <property type="molecule type" value="Genomic_DNA"/>
</dbReference>
<evidence type="ECO:0000256" key="1">
    <source>
        <dbReference type="SAM" id="Phobius"/>
    </source>
</evidence>
<reference evidence="2 3" key="1">
    <citation type="submission" date="2022-11" db="EMBL/GenBank/DDBJ databases">
        <title>Mycobacterium sp. nov.</title>
        <authorList>
            <person name="Papic B."/>
            <person name="Spicic S."/>
            <person name="Duvnjak S."/>
        </authorList>
    </citation>
    <scope>NUCLEOTIDE SEQUENCE [LARGE SCALE GENOMIC DNA]</scope>
    <source>
        <strain evidence="2 3">CVI_P4</strain>
    </source>
</reference>
<name>A0ABT3S6W9_9MYCO</name>
<keyword evidence="1" id="KW-0812">Transmembrane</keyword>
<keyword evidence="1" id="KW-0472">Membrane</keyword>
<keyword evidence="1" id="KW-1133">Transmembrane helix</keyword>
<organism evidence="2 3">
    <name type="scientific">Mycobacterium pinniadriaticum</name>
    <dbReference type="NCBI Taxonomy" id="2994102"/>
    <lineage>
        <taxon>Bacteria</taxon>
        <taxon>Bacillati</taxon>
        <taxon>Actinomycetota</taxon>
        <taxon>Actinomycetes</taxon>
        <taxon>Mycobacteriales</taxon>
        <taxon>Mycobacteriaceae</taxon>
        <taxon>Mycobacterium</taxon>
    </lineage>
</organism>
<protein>
    <submittedName>
        <fullName evidence="2">Uncharacterized protein</fullName>
    </submittedName>
</protein>
<proteinExistence type="predicted"/>
<dbReference type="Proteomes" id="UP001300745">
    <property type="component" value="Unassembled WGS sequence"/>
</dbReference>
<evidence type="ECO:0000313" key="2">
    <source>
        <dbReference type="EMBL" id="MCX2935243.1"/>
    </source>
</evidence>
<dbReference type="RefSeq" id="WP_266073858.1">
    <property type="nucleotide sequence ID" value="NZ_JAPJDO010000001.1"/>
</dbReference>
<accession>A0ABT3S6W9</accession>
<gene>
    <name evidence="2" type="ORF">ORI27_00875</name>
</gene>
<sequence length="154" mass="15761">MVFTSAVSGSATADADADLLALMLAAVIWALLLAGAGVLLVVSVLVTDDVVESFVESVDACPSVVDVVVAVSPAVASVALSGVELADVVADELVETRRDPASERCDVPALEAVDEVTERVLDAIDAVDEVLAVRLAAVDDEVTVPFVDFGPRAV</sequence>
<feature type="transmembrane region" description="Helical" evidence="1">
    <location>
        <begin position="20"/>
        <end position="46"/>
    </location>
</feature>
<evidence type="ECO:0000313" key="3">
    <source>
        <dbReference type="Proteomes" id="UP001300745"/>
    </source>
</evidence>
<comment type="caution">
    <text evidence="2">The sequence shown here is derived from an EMBL/GenBank/DDBJ whole genome shotgun (WGS) entry which is preliminary data.</text>
</comment>